<keyword evidence="2" id="KW-0238">DNA-binding</keyword>
<evidence type="ECO:0000256" key="1">
    <source>
        <dbReference type="SAM" id="MobiDB-lite"/>
    </source>
</evidence>
<feature type="region of interest" description="Disordered" evidence="1">
    <location>
        <begin position="124"/>
        <end position="183"/>
    </location>
</feature>
<dbReference type="AlphaFoldDB" id="A0A2U1N3H5"/>
<dbReference type="PANTHER" id="PTHR45023:SF14">
    <property type="entry name" value="GLUTATHIONE TRANSFERASE"/>
    <property type="match status" value="1"/>
</dbReference>
<keyword evidence="3" id="KW-1185">Reference proteome</keyword>
<evidence type="ECO:0000313" key="3">
    <source>
        <dbReference type="Proteomes" id="UP000245207"/>
    </source>
</evidence>
<comment type="caution">
    <text evidence="2">The sequence shown here is derived from an EMBL/GenBank/DDBJ whole genome shotgun (WGS) entry which is preliminary data.</text>
</comment>
<proteinExistence type="predicted"/>
<reference evidence="2 3" key="1">
    <citation type="journal article" date="2018" name="Mol. Plant">
        <title>The genome of Artemisia annua provides insight into the evolution of Asteraceae family and artemisinin biosynthesis.</title>
        <authorList>
            <person name="Shen Q."/>
            <person name="Zhang L."/>
            <person name="Liao Z."/>
            <person name="Wang S."/>
            <person name="Yan T."/>
            <person name="Shi P."/>
            <person name="Liu M."/>
            <person name="Fu X."/>
            <person name="Pan Q."/>
            <person name="Wang Y."/>
            <person name="Lv Z."/>
            <person name="Lu X."/>
            <person name="Zhang F."/>
            <person name="Jiang W."/>
            <person name="Ma Y."/>
            <person name="Chen M."/>
            <person name="Hao X."/>
            <person name="Li L."/>
            <person name="Tang Y."/>
            <person name="Lv G."/>
            <person name="Zhou Y."/>
            <person name="Sun X."/>
            <person name="Brodelius P.E."/>
            <person name="Rose J.K.C."/>
            <person name="Tang K."/>
        </authorList>
    </citation>
    <scope>NUCLEOTIDE SEQUENCE [LARGE SCALE GENOMIC DNA]</scope>
    <source>
        <strain evidence="3">cv. Huhao1</strain>
        <tissue evidence="2">Leaf</tissue>
    </source>
</reference>
<protein>
    <submittedName>
        <fullName evidence="2">Myb-like domain, Myb/SANT-like DNA-binding domain protein</fullName>
    </submittedName>
</protein>
<dbReference type="Proteomes" id="UP000245207">
    <property type="component" value="Unassembled WGS sequence"/>
</dbReference>
<evidence type="ECO:0000313" key="2">
    <source>
        <dbReference type="EMBL" id="PWA68027.1"/>
    </source>
</evidence>
<gene>
    <name evidence="2" type="ORF">CTI12_AA310380</name>
</gene>
<dbReference type="PANTHER" id="PTHR45023">
    <property type="match status" value="1"/>
</dbReference>
<accession>A0A2U1N3H5</accession>
<sequence>MGFLPSFLTPYGILSRPSPPIPPLLLPIRYKKPAGNSRFLRIHSPQFTLLFYIIFCESDIQRLYAFGFFLRKPTHSRFIADSGCNDIQVLERANRDFEKQHRKTFSHSKAWYVLKDQAKWKERPLVSQTKESTGSNKKRKSSESSSAQTPTNETPINVEDFECELPNLNENPTPSRQFKRQKKGEFWRFKPKFDA</sequence>
<organism evidence="2 3">
    <name type="scientific">Artemisia annua</name>
    <name type="common">Sweet wormwood</name>
    <dbReference type="NCBI Taxonomy" id="35608"/>
    <lineage>
        <taxon>Eukaryota</taxon>
        <taxon>Viridiplantae</taxon>
        <taxon>Streptophyta</taxon>
        <taxon>Embryophyta</taxon>
        <taxon>Tracheophyta</taxon>
        <taxon>Spermatophyta</taxon>
        <taxon>Magnoliopsida</taxon>
        <taxon>eudicotyledons</taxon>
        <taxon>Gunneridae</taxon>
        <taxon>Pentapetalae</taxon>
        <taxon>asterids</taxon>
        <taxon>campanulids</taxon>
        <taxon>Asterales</taxon>
        <taxon>Asteraceae</taxon>
        <taxon>Asteroideae</taxon>
        <taxon>Anthemideae</taxon>
        <taxon>Artemisiinae</taxon>
        <taxon>Artemisia</taxon>
    </lineage>
</organism>
<name>A0A2U1N3H5_ARTAN</name>
<dbReference type="EMBL" id="PKPP01003720">
    <property type="protein sequence ID" value="PWA68027.1"/>
    <property type="molecule type" value="Genomic_DNA"/>
</dbReference>
<dbReference type="GO" id="GO:0003677">
    <property type="term" value="F:DNA binding"/>
    <property type="evidence" value="ECO:0007669"/>
    <property type="project" value="UniProtKB-KW"/>
</dbReference>